<dbReference type="SUPFAM" id="SSF54523">
    <property type="entry name" value="Pili subunits"/>
    <property type="match status" value="1"/>
</dbReference>
<feature type="transmembrane region" description="Helical" evidence="1">
    <location>
        <begin position="33"/>
        <end position="53"/>
    </location>
</feature>
<keyword evidence="3" id="KW-1185">Reference proteome</keyword>
<evidence type="ECO:0000313" key="2">
    <source>
        <dbReference type="EMBL" id="RFU15578.1"/>
    </source>
</evidence>
<sequence>MKPNSVFALLLRRRRHADLLCGEAGYARREGGFTLMELLIVISIMLILMLIAIPNMLNLRSQADETSAIQSLRAVYQAELQYQTNYPANGFACSLQTLGGDSSSGAPSPQKAELLQTDLTGGQKSGYTFNLVNCTKTTVNNQDMFTGFEVTAVPQAVGKTGHRGFCMDMAGEIKSDPSGGTNCTVPIQ</sequence>
<keyword evidence="1" id="KW-0472">Membrane</keyword>
<evidence type="ECO:0000256" key="1">
    <source>
        <dbReference type="SAM" id="Phobius"/>
    </source>
</evidence>
<gene>
    <name evidence="2" type="ORF">D0Y96_17295</name>
</gene>
<organism evidence="2 3">
    <name type="scientific">Paracidobacterium acidisoli</name>
    <dbReference type="NCBI Taxonomy" id="2303751"/>
    <lineage>
        <taxon>Bacteria</taxon>
        <taxon>Pseudomonadati</taxon>
        <taxon>Acidobacteriota</taxon>
        <taxon>Terriglobia</taxon>
        <taxon>Terriglobales</taxon>
        <taxon>Acidobacteriaceae</taxon>
        <taxon>Paracidobacterium</taxon>
    </lineage>
</organism>
<name>A0A372IL22_9BACT</name>
<dbReference type="OrthoDB" id="120207at2"/>
<dbReference type="Pfam" id="PF07963">
    <property type="entry name" value="N_methyl"/>
    <property type="match status" value="1"/>
</dbReference>
<dbReference type="RefSeq" id="WP_117302721.1">
    <property type="nucleotide sequence ID" value="NZ_QVQT02000006.1"/>
</dbReference>
<proteinExistence type="predicted"/>
<protein>
    <submittedName>
        <fullName evidence="2">Type II secretion system protein</fullName>
    </submittedName>
</protein>
<keyword evidence="1" id="KW-0812">Transmembrane</keyword>
<reference evidence="2 3" key="1">
    <citation type="submission" date="2018-08" db="EMBL/GenBank/DDBJ databases">
        <title>Acidipila sp. 4G-K13, an acidobacterium isolated from forest soil.</title>
        <authorList>
            <person name="Gao Z.-H."/>
            <person name="Qiu L.-H."/>
        </authorList>
    </citation>
    <scope>NUCLEOTIDE SEQUENCE [LARGE SCALE GENOMIC DNA]</scope>
    <source>
        <strain evidence="2 3">4G-K13</strain>
    </source>
</reference>
<dbReference type="InterPro" id="IPR045584">
    <property type="entry name" value="Pilin-like"/>
</dbReference>
<dbReference type="AlphaFoldDB" id="A0A372IL22"/>
<dbReference type="Proteomes" id="UP000264702">
    <property type="component" value="Unassembled WGS sequence"/>
</dbReference>
<dbReference type="NCBIfam" id="TIGR02532">
    <property type="entry name" value="IV_pilin_GFxxxE"/>
    <property type="match status" value="1"/>
</dbReference>
<dbReference type="InterPro" id="IPR012902">
    <property type="entry name" value="N_methyl_site"/>
</dbReference>
<comment type="caution">
    <text evidence="2">The sequence shown here is derived from an EMBL/GenBank/DDBJ whole genome shotgun (WGS) entry which is preliminary data.</text>
</comment>
<accession>A0A372IL22</accession>
<dbReference type="EMBL" id="QVQT01000006">
    <property type="protein sequence ID" value="RFU15578.1"/>
    <property type="molecule type" value="Genomic_DNA"/>
</dbReference>
<evidence type="ECO:0000313" key="3">
    <source>
        <dbReference type="Proteomes" id="UP000264702"/>
    </source>
</evidence>
<keyword evidence="1" id="KW-1133">Transmembrane helix</keyword>
<dbReference type="Gene3D" id="3.30.700.10">
    <property type="entry name" value="Glycoprotein, Type 4 Pilin"/>
    <property type="match status" value="1"/>
</dbReference>